<comment type="caution">
    <text evidence="3">The sequence shown here is derived from an EMBL/GenBank/DDBJ whole genome shotgun (WGS) entry which is preliminary data.</text>
</comment>
<dbReference type="Proteomes" id="UP000783390">
    <property type="component" value="Unassembled WGS sequence"/>
</dbReference>
<name>A0ABS4EXM7_9CLOT</name>
<dbReference type="InterPro" id="IPR050270">
    <property type="entry name" value="DegV_domain_contain"/>
</dbReference>
<dbReference type="RefSeq" id="WP_209795481.1">
    <property type="nucleotide sequence ID" value="NZ_JAGGJZ010000001.1"/>
</dbReference>
<dbReference type="EMBL" id="JAGGJZ010000001">
    <property type="protein sequence ID" value="MBP1888750.1"/>
    <property type="molecule type" value="Genomic_DNA"/>
</dbReference>
<proteinExistence type="predicted"/>
<protein>
    <submittedName>
        <fullName evidence="3">DegV family protein with EDD domain</fullName>
    </submittedName>
</protein>
<comment type="function">
    <text evidence="1">May bind long-chain fatty acids, such as palmitate, and may play a role in lipid transport or fatty acid metabolism.</text>
</comment>
<evidence type="ECO:0000313" key="4">
    <source>
        <dbReference type="Proteomes" id="UP000783390"/>
    </source>
</evidence>
<dbReference type="InterPro" id="IPR003797">
    <property type="entry name" value="DegV"/>
</dbReference>
<keyword evidence="4" id="KW-1185">Reference proteome</keyword>
<reference evidence="3 4" key="1">
    <citation type="submission" date="2021-03" db="EMBL/GenBank/DDBJ databases">
        <title>Genomic Encyclopedia of Type Strains, Phase IV (KMG-IV): sequencing the most valuable type-strain genomes for metagenomic binning, comparative biology and taxonomic classification.</title>
        <authorList>
            <person name="Goeker M."/>
        </authorList>
    </citation>
    <scope>NUCLEOTIDE SEQUENCE [LARGE SCALE GENOMIC DNA]</scope>
    <source>
        <strain evidence="3 4">DSM 3984</strain>
    </source>
</reference>
<dbReference type="PANTHER" id="PTHR33434:SF3">
    <property type="entry name" value="DEGV DOMAIN-CONTAINING PROTEIN YITS"/>
    <property type="match status" value="1"/>
</dbReference>
<evidence type="ECO:0000256" key="1">
    <source>
        <dbReference type="ARBA" id="ARBA00003238"/>
    </source>
</evidence>
<evidence type="ECO:0000313" key="3">
    <source>
        <dbReference type="EMBL" id="MBP1888750.1"/>
    </source>
</evidence>
<dbReference type="PROSITE" id="PS51482">
    <property type="entry name" value="DEGV"/>
    <property type="match status" value="1"/>
</dbReference>
<dbReference type="Gene3D" id="3.30.1180.10">
    <property type="match status" value="1"/>
</dbReference>
<dbReference type="PANTHER" id="PTHR33434">
    <property type="entry name" value="DEGV DOMAIN-CONTAINING PROTEIN DR_1986-RELATED"/>
    <property type="match status" value="1"/>
</dbReference>
<dbReference type="SUPFAM" id="SSF82549">
    <property type="entry name" value="DAK1/DegV-like"/>
    <property type="match status" value="1"/>
</dbReference>
<dbReference type="InterPro" id="IPR043168">
    <property type="entry name" value="DegV_C"/>
</dbReference>
<gene>
    <name evidence="3" type="ORF">J2Z53_000329</name>
</gene>
<dbReference type="Pfam" id="PF02645">
    <property type="entry name" value="DegV"/>
    <property type="match status" value="1"/>
</dbReference>
<accession>A0ABS4EXM7</accession>
<dbReference type="Gene3D" id="3.40.50.10170">
    <property type="match status" value="1"/>
</dbReference>
<organism evidence="3 4">
    <name type="scientific">Clostridium moniliforme</name>
    <dbReference type="NCBI Taxonomy" id="39489"/>
    <lineage>
        <taxon>Bacteria</taxon>
        <taxon>Bacillati</taxon>
        <taxon>Bacillota</taxon>
        <taxon>Clostridia</taxon>
        <taxon>Eubacteriales</taxon>
        <taxon>Clostridiaceae</taxon>
        <taxon>Clostridium</taxon>
    </lineage>
</organism>
<sequence length="281" mass="31982">MKKIALITDSSCDLKLEIIKEYNIELLPLRIIYKDKEFLDKITLTPKEMYAKLEEEIPTTSLPDLKYTEEIIKKIKKEGFTDAIVITVSSKLSGTYNSLRLICEDHDELNFHFFDTKTLGYPQGVIVLETAKMIKEDKPLEEILDKLEDIRKRTHGYITFKTLEYLKKGGRIGKVAGTIGDMLHLKPIVSSNDEGVLYNYAKARGRKKALLKMKNILNEYLNKCKCKVWILSGDCDDEAREFFELVKNHPNIIEISLQEIGAAMGIHTGPGALGLALLEEI</sequence>
<keyword evidence="2" id="KW-0446">Lipid-binding</keyword>
<evidence type="ECO:0000256" key="2">
    <source>
        <dbReference type="ARBA" id="ARBA00023121"/>
    </source>
</evidence>
<dbReference type="NCBIfam" id="TIGR00762">
    <property type="entry name" value="DegV"/>
    <property type="match status" value="1"/>
</dbReference>